<dbReference type="AlphaFoldDB" id="A0AAN0K9Z1"/>
<keyword evidence="3" id="KW-1185">Reference proteome</keyword>
<accession>A0AAN0K9Z1</accession>
<dbReference type="PANTHER" id="PTHR43245:SF51">
    <property type="entry name" value="SHORT CHAIN DEHYDROGENASE_REDUCTASE FAMILY 42E, MEMBER 2"/>
    <property type="match status" value="1"/>
</dbReference>
<dbReference type="SUPFAM" id="SSF51735">
    <property type="entry name" value="NAD(P)-binding Rossmann-fold domains"/>
    <property type="match status" value="1"/>
</dbReference>
<dbReference type="Gene3D" id="3.40.50.720">
    <property type="entry name" value="NAD(P)-binding Rossmann-like Domain"/>
    <property type="match status" value="1"/>
</dbReference>
<dbReference type="PANTHER" id="PTHR43245">
    <property type="entry name" value="BIFUNCTIONAL POLYMYXIN RESISTANCE PROTEIN ARNA"/>
    <property type="match status" value="1"/>
</dbReference>
<evidence type="ECO:0000313" key="3">
    <source>
        <dbReference type="Proteomes" id="UP001431656"/>
    </source>
</evidence>
<dbReference type="InterPro" id="IPR001509">
    <property type="entry name" value="Epimerase_deHydtase"/>
</dbReference>
<dbReference type="InterPro" id="IPR050177">
    <property type="entry name" value="Lipid_A_modif_metabolic_enz"/>
</dbReference>
<feature type="domain" description="NAD-dependent epimerase/dehydratase" evidence="1">
    <location>
        <begin position="3"/>
        <end position="214"/>
    </location>
</feature>
<evidence type="ECO:0000259" key="1">
    <source>
        <dbReference type="Pfam" id="PF01370"/>
    </source>
</evidence>
<protein>
    <submittedName>
        <fullName evidence="2">NAD(P)-dependent oxidoreductase</fullName>
    </submittedName>
</protein>
<sequence>MRIAVTGASGFVGGALATALADDGHQVTGFGRRPHGWQHPRGNYVIWDLDSAAPDEAHHIDAVVHCAALADDWAPRDAAMRSNLGGTRRVLETFAGCRFVHMSTSSVYDAFRPSVMARENEPAPHRHLSSYPESKAAAERLLAGTDAVILRPHAVYGPGDTTLLPRLLQSVRHGRLVLPAGAQVRHSLTHIDNLTQAVRCALDPDGPSGVFNIADAEPVYLAEVITEFLARADLPARIIAIPFSAAWQAARFAELRAALRHTRPRLTRYAVSQLGVERTFDIAAARRQLGYRPFTTTLSGAEAW</sequence>
<evidence type="ECO:0000313" key="2">
    <source>
        <dbReference type="EMBL" id="BEH00875.1"/>
    </source>
</evidence>
<dbReference type="EMBL" id="AP028056">
    <property type="protein sequence ID" value="BEH00875.1"/>
    <property type="molecule type" value="Genomic_DNA"/>
</dbReference>
<proteinExistence type="predicted"/>
<dbReference type="Pfam" id="PF01370">
    <property type="entry name" value="Epimerase"/>
    <property type="match status" value="1"/>
</dbReference>
<gene>
    <name evidence="2" type="ORF">brsh051_01560</name>
</gene>
<reference evidence="2" key="1">
    <citation type="journal article" date="2024" name="Int. J. Syst. Evol. Microbiol.">
        <title>Brooklawnia propionicigenes sp. nov., a facultatively anaerobic, propionate-producing bacterium isolated from a methanogenic reactor treating waste from cattle farms.</title>
        <authorList>
            <person name="Akita Y."/>
            <person name="Ueki A."/>
            <person name="Tonouchi A."/>
            <person name="Sugawara Y."/>
            <person name="Honma S."/>
            <person name="Kaku N."/>
            <person name="Ueki K."/>
        </authorList>
    </citation>
    <scope>NUCLEOTIDE SEQUENCE</scope>
    <source>
        <strain evidence="2">SH051</strain>
    </source>
</reference>
<dbReference type="InterPro" id="IPR036291">
    <property type="entry name" value="NAD(P)-bd_dom_sf"/>
</dbReference>
<dbReference type="RefSeq" id="WP_286266639.1">
    <property type="nucleotide sequence ID" value="NZ_AP028056.1"/>
</dbReference>
<dbReference type="Proteomes" id="UP001431656">
    <property type="component" value="Chromosome"/>
</dbReference>
<name>A0AAN0K9Z1_9ACTN</name>
<organism evidence="2 3">
    <name type="scientific">Brooklawnia propionicigenes</name>
    <dbReference type="NCBI Taxonomy" id="3041175"/>
    <lineage>
        <taxon>Bacteria</taxon>
        <taxon>Bacillati</taxon>
        <taxon>Actinomycetota</taxon>
        <taxon>Actinomycetes</taxon>
        <taxon>Propionibacteriales</taxon>
        <taxon>Propionibacteriaceae</taxon>
        <taxon>Brooklawnia</taxon>
    </lineage>
</organism>
<dbReference type="KEGG" id="broo:brsh051_01560"/>